<evidence type="ECO:0000256" key="2">
    <source>
        <dbReference type="ARBA" id="ARBA00022490"/>
    </source>
</evidence>
<dbReference type="GO" id="GO:0005737">
    <property type="term" value="C:cytoplasm"/>
    <property type="evidence" value="ECO:0007669"/>
    <property type="project" value="UniProtKB-SubCell"/>
</dbReference>
<evidence type="ECO:0000256" key="1">
    <source>
        <dbReference type="ARBA" id="ARBA00004496"/>
    </source>
</evidence>
<evidence type="ECO:0000259" key="6">
    <source>
        <dbReference type="PROSITE" id="PS51507"/>
    </source>
</evidence>
<feature type="domain" description="IRF tryptophan pentad repeat" evidence="6">
    <location>
        <begin position="5"/>
        <end position="113"/>
    </location>
</feature>
<dbReference type="PANTHER" id="PTHR11949">
    <property type="entry name" value="INTERFERON REGULATORY FACTOR"/>
    <property type="match status" value="1"/>
</dbReference>
<comment type="subcellular location">
    <subcellularLocation>
        <location evidence="1">Cytoplasm</location>
    </subcellularLocation>
    <subcellularLocation>
        <location evidence="3">Nucleus</location>
    </subcellularLocation>
</comment>
<dbReference type="GO" id="GO:0000981">
    <property type="term" value="F:DNA-binding transcription factor activity, RNA polymerase II-specific"/>
    <property type="evidence" value="ECO:0007669"/>
    <property type="project" value="TreeGrafter"/>
</dbReference>
<keyword evidence="8" id="KW-1185">Reference proteome</keyword>
<evidence type="ECO:0000313" key="8">
    <source>
        <dbReference type="Proteomes" id="UP000694546"/>
    </source>
</evidence>
<reference evidence="7" key="2">
    <citation type="submission" date="2025-09" db="UniProtKB">
        <authorList>
            <consortium name="Ensembl"/>
        </authorList>
    </citation>
    <scope>IDENTIFICATION</scope>
</reference>
<keyword evidence="3" id="KW-0539">Nucleus</keyword>
<feature type="modified residue" description="N6-acetyllysine" evidence="4">
    <location>
        <position position="78"/>
    </location>
</feature>
<organism evidence="7 8">
    <name type="scientific">Gadus morhua</name>
    <name type="common">Atlantic cod</name>
    <dbReference type="NCBI Taxonomy" id="8049"/>
    <lineage>
        <taxon>Eukaryota</taxon>
        <taxon>Metazoa</taxon>
        <taxon>Chordata</taxon>
        <taxon>Craniata</taxon>
        <taxon>Vertebrata</taxon>
        <taxon>Euteleostomi</taxon>
        <taxon>Actinopterygii</taxon>
        <taxon>Neopterygii</taxon>
        <taxon>Teleostei</taxon>
        <taxon>Neoteleostei</taxon>
        <taxon>Acanthomorphata</taxon>
        <taxon>Zeiogadaria</taxon>
        <taxon>Gadariae</taxon>
        <taxon>Gadiformes</taxon>
        <taxon>Gadoidei</taxon>
        <taxon>Gadidae</taxon>
        <taxon>Gadus</taxon>
    </lineage>
</organism>
<dbReference type="PROSITE" id="PS51507">
    <property type="entry name" value="IRF_2"/>
    <property type="match status" value="1"/>
</dbReference>
<dbReference type="GO" id="GO:0005634">
    <property type="term" value="C:nucleus"/>
    <property type="evidence" value="ECO:0007669"/>
    <property type="project" value="UniProtKB-SubCell"/>
</dbReference>
<keyword evidence="3" id="KW-0238">DNA-binding</keyword>
<sequence>MPVARMKMRPWLERMIESNKVPGLSWVDKDQKMFAITWKHAARHGWQVEKDASLFKHWAIHTGKFKEGVDESDPKKWKANFRCAMNSLPDVEQVKNKNVNKGQQAVRVYKMVEVTATKDRRTKTKDGKRRNKLTKARLEETDFSDTQSCEDQHPPHYDDTCSPQENTIDSTEQDMISLPLSASEVPDFENVITIGNDSNNADYFYRRFEVSPEHSPEFEDAEELLKLCQELEPETNWMQSSSDDRLSSGLHSDSNYSPHSQWSDTSSGEDLDMRLYTDLSTGTECYSPETWNMFPTPIYQQINFHP</sequence>
<dbReference type="PRINTS" id="PR00267">
    <property type="entry name" value="INTFRNREGFCT"/>
</dbReference>
<dbReference type="SUPFAM" id="SSF46785">
    <property type="entry name" value="Winged helix' DNA-binding domain"/>
    <property type="match status" value="1"/>
</dbReference>
<gene>
    <name evidence="7" type="primary">irf1b</name>
</gene>
<protein>
    <recommendedName>
        <fullName evidence="3">Interferon regulatory factor</fullName>
    </recommendedName>
</protein>
<dbReference type="GeneTree" id="ENSGT00940000156288"/>
<feature type="compositionally biased region" description="Basic and acidic residues" evidence="5">
    <location>
        <begin position="150"/>
        <end position="159"/>
    </location>
</feature>
<dbReference type="Ensembl" id="ENSGMOT00000021442.2">
    <property type="protein sequence ID" value="ENSGMOP00000020930.2"/>
    <property type="gene ID" value="ENSGMOG00000019456.2"/>
</dbReference>
<keyword evidence="2" id="KW-0963">Cytoplasm</keyword>
<reference evidence="7" key="1">
    <citation type="submission" date="2025-08" db="UniProtKB">
        <authorList>
            <consortium name="Ensembl"/>
        </authorList>
    </citation>
    <scope>IDENTIFICATION</scope>
</reference>
<dbReference type="AlphaFoldDB" id="A0A8C4ZTC5"/>
<proteinExistence type="inferred from homology"/>
<evidence type="ECO:0000256" key="3">
    <source>
        <dbReference type="PIRNR" id="PIRNR038196"/>
    </source>
</evidence>
<dbReference type="GO" id="GO:0002376">
    <property type="term" value="P:immune system process"/>
    <property type="evidence" value="ECO:0007669"/>
    <property type="project" value="TreeGrafter"/>
</dbReference>
<dbReference type="PIRSF" id="PIRSF038196">
    <property type="entry name" value="IFN_RF1/2"/>
    <property type="match status" value="1"/>
</dbReference>
<evidence type="ECO:0000313" key="7">
    <source>
        <dbReference type="Ensembl" id="ENSGMOP00000020930.2"/>
    </source>
</evidence>
<accession>A0A8C4ZTC5</accession>
<dbReference type="PANTHER" id="PTHR11949:SF3">
    <property type="entry name" value="INTERFERON REGULATORY FACTOR 1"/>
    <property type="match status" value="1"/>
</dbReference>
<keyword evidence="3" id="KW-0805">Transcription regulation</keyword>
<keyword evidence="3" id="KW-0010">Activator</keyword>
<dbReference type="Proteomes" id="UP000694546">
    <property type="component" value="Chromosome 7"/>
</dbReference>
<feature type="region of interest" description="Disordered" evidence="5">
    <location>
        <begin position="236"/>
        <end position="268"/>
    </location>
</feature>
<dbReference type="OMA" id="ANMPVSR"/>
<dbReference type="InterPro" id="IPR036388">
    <property type="entry name" value="WH-like_DNA-bd_sf"/>
</dbReference>
<dbReference type="Gene3D" id="1.10.10.10">
    <property type="entry name" value="Winged helix-like DNA-binding domain superfamily/Winged helix DNA-binding domain"/>
    <property type="match status" value="1"/>
</dbReference>
<dbReference type="InterPro" id="IPR036390">
    <property type="entry name" value="WH_DNA-bd_sf"/>
</dbReference>
<dbReference type="CDD" id="cd00103">
    <property type="entry name" value="IRF"/>
    <property type="match status" value="1"/>
</dbReference>
<feature type="region of interest" description="Disordered" evidence="5">
    <location>
        <begin position="141"/>
        <end position="167"/>
    </location>
</feature>
<feature type="modified residue" description="N6-acetyllysine" evidence="4">
    <location>
        <position position="75"/>
    </location>
</feature>
<dbReference type="Pfam" id="PF00605">
    <property type="entry name" value="IRF"/>
    <property type="match status" value="1"/>
</dbReference>
<feature type="compositionally biased region" description="Polar residues" evidence="5">
    <location>
        <begin position="249"/>
        <end position="268"/>
    </location>
</feature>
<comment type="similarity">
    <text evidence="3">Belongs to the IRF family.</text>
</comment>
<evidence type="ECO:0000256" key="5">
    <source>
        <dbReference type="SAM" id="MobiDB-lite"/>
    </source>
</evidence>
<dbReference type="OrthoDB" id="6538197at2759"/>
<dbReference type="InterPro" id="IPR017431">
    <property type="entry name" value="IRF1/IRF2"/>
</dbReference>
<name>A0A8C4ZTC5_GADMO</name>
<evidence type="ECO:0000256" key="4">
    <source>
        <dbReference type="PIRSR" id="PIRSR038196-1"/>
    </source>
</evidence>
<keyword evidence="3" id="KW-0804">Transcription</keyword>
<dbReference type="InterPro" id="IPR001346">
    <property type="entry name" value="Interferon_reg_fact_DNA-bd_dom"/>
</dbReference>
<dbReference type="GO" id="GO:0000978">
    <property type="term" value="F:RNA polymerase II cis-regulatory region sequence-specific DNA binding"/>
    <property type="evidence" value="ECO:0007669"/>
    <property type="project" value="TreeGrafter"/>
</dbReference>
<dbReference type="SMART" id="SM00348">
    <property type="entry name" value="IRF"/>
    <property type="match status" value="1"/>
</dbReference>